<dbReference type="Pfam" id="PF02845">
    <property type="entry name" value="CUE"/>
    <property type="match status" value="1"/>
</dbReference>
<dbReference type="FunFam" id="1.10.8.10:FF:000064">
    <property type="entry name" value="Similar to CUE domain-containing protein"/>
    <property type="match status" value="1"/>
</dbReference>
<dbReference type="PANTHER" id="PTHR16461">
    <property type="entry name" value="TOLL-INTERACTING PROTEIN"/>
    <property type="match status" value="1"/>
</dbReference>
<dbReference type="GO" id="GO:0005737">
    <property type="term" value="C:cytoplasm"/>
    <property type="evidence" value="ECO:0007669"/>
    <property type="project" value="TreeGrafter"/>
</dbReference>
<dbReference type="InterPro" id="IPR003892">
    <property type="entry name" value="CUE"/>
</dbReference>
<dbReference type="InterPro" id="IPR041807">
    <property type="entry name" value="Cue5/Don1_CUE"/>
</dbReference>
<feature type="compositionally biased region" description="Low complexity" evidence="1">
    <location>
        <begin position="333"/>
        <end position="347"/>
    </location>
</feature>
<dbReference type="InterPro" id="IPR009060">
    <property type="entry name" value="UBA-like_sf"/>
</dbReference>
<dbReference type="SUPFAM" id="SSF46934">
    <property type="entry name" value="UBA-like"/>
    <property type="match status" value="1"/>
</dbReference>
<evidence type="ECO:0000256" key="1">
    <source>
        <dbReference type="SAM" id="MobiDB-lite"/>
    </source>
</evidence>
<dbReference type="Gene3D" id="1.10.8.10">
    <property type="entry name" value="DNA helicase RuvA subunit, C-terminal domain"/>
    <property type="match status" value="1"/>
</dbReference>
<dbReference type="EMBL" id="VXIT01000015">
    <property type="protein sequence ID" value="KAA6407910.1"/>
    <property type="molecule type" value="Genomic_DNA"/>
</dbReference>
<feature type="compositionally biased region" description="Basic and acidic residues" evidence="1">
    <location>
        <begin position="174"/>
        <end position="188"/>
    </location>
</feature>
<feature type="compositionally biased region" description="Pro residues" evidence="1">
    <location>
        <begin position="120"/>
        <end position="129"/>
    </location>
</feature>
<dbReference type="AlphaFoldDB" id="A0A5M8PG89"/>
<feature type="region of interest" description="Disordered" evidence="1">
    <location>
        <begin position="1"/>
        <end position="78"/>
    </location>
</feature>
<dbReference type="GO" id="GO:0043130">
    <property type="term" value="F:ubiquitin binding"/>
    <property type="evidence" value="ECO:0007669"/>
    <property type="project" value="InterPro"/>
</dbReference>
<feature type="compositionally biased region" description="Polar residues" evidence="1">
    <location>
        <begin position="159"/>
        <end position="173"/>
    </location>
</feature>
<dbReference type="GO" id="GO:0031624">
    <property type="term" value="F:ubiquitin conjugating enzyme binding"/>
    <property type="evidence" value="ECO:0007669"/>
    <property type="project" value="TreeGrafter"/>
</dbReference>
<organism evidence="3 4">
    <name type="scientific">Lasallia pustulata</name>
    <dbReference type="NCBI Taxonomy" id="136370"/>
    <lineage>
        <taxon>Eukaryota</taxon>
        <taxon>Fungi</taxon>
        <taxon>Dikarya</taxon>
        <taxon>Ascomycota</taxon>
        <taxon>Pezizomycotina</taxon>
        <taxon>Lecanoromycetes</taxon>
        <taxon>OSLEUM clade</taxon>
        <taxon>Umbilicariomycetidae</taxon>
        <taxon>Umbilicariales</taxon>
        <taxon>Umbilicariaceae</taxon>
        <taxon>Lasallia</taxon>
    </lineage>
</organism>
<dbReference type="GO" id="GO:0006511">
    <property type="term" value="P:ubiquitin-dependent protein catabolic process"/>
    <property type="evidence" value="ECO:0007669"/>
    <property type="project" value="TreeGrafter"/>
</dbReference>
<sequence length="407" mass="44299">MSDPEKPKTIAHPESSTTASELGFDDVPQGTPAPSHARAVIPAATTAPATLPLDAVEDVPPPKPPRPLSPQQQAENTLKEAFPSIDAVVVRAVLTASGGQIEPAFNALLGMTDPDSQREPAPPPQPPRPVQIHVGPTSTAQSQVKADEQYARQLAEHYSGSSPYSEQPTSTSGGRRDPNLQRPKRDTGLKPNGLYDDRDHSFLDDDLPVIKENIRKGFLETQSKVNSWVANLKKKIDGEDDEEFQSRPARPATGYTSGPPTQPYGIRRSGEFSRRSGDRDRYDADPQVLSDDFTSLQLRDEEVPPPRRPTRPLANPDLFKPTPATPRPPPAAASPSKMGPPKKSIPSTAPPPISPSVLPHPVAVGQANGSPCRPSIRTPWPIMTRLVLGIAMMRRVRRMVDWRAWRA</sequence>
<comment type="caution">
    <text evidence="3">The sequence shown here is derived from an EMBL/GenBank/DDBJ whole genome shotgun (WGS) entry which is preliminary data.</text>
</comment>
<feature type="compositionally biased region" description="Basic and acidic residues" evidence="1">
    <location>
        <begin position="195"/>
        <end position="207"/>
    </location>
</feature>
<dbReference type="OrthoDB" id="9942608at2759"/>
<feature type="region of interest" description="Disordered" evidence="1">
    <location>
        <begin position="235"/>
        <end position="373"/>
    </location>
</feature>
<proteinExistence type="predicted"/>
<feature type="compositionally biased region" description="Basic and acidic residues" evidence="1">
    <location>
        <begin position="268"/>
        <end position="284"/>
    </location>
</feature>
<gene>
    <name evidence="3" type="ORF">FRX48_08261</name>
</gene>
<reference evidence="3 4" key="1">
    <citation type="submission" date="2019-09" db="EMBL/GenBank/DDBJ databases">
        <title>The hologenome of the rock-dwelling lichen Lasallia pustulata.</title>
        <authorList>
            <person name="Greshake Tzovaras B."/>
            <person name="Segers F."/>
            <person name="Bicker A."/>
            <person name="Dal Grande F."/>
            <person name="Otte J."/>
            <person name="Hankeln T."/>
            <person name="Schmitt I."/>
            <person name="Ebersberger I."/>
        </authorList>
    </citation>
    <scope>NUCLEOTIDE SEQUENCE [LARGE SCALE GENOMIC DNA]</scope>
    <source>
        <strain evidence="3">A1-1</strain>
    </source>
</reference>
<dbReference type="Proteomes" id="UP000324767">
    <property type="component" value="Unassembled WGS sequence"/>
</dbReference>
<feature type="domain" description="CUE" evidence="2">
    <location>
        <begin position="69"/>
        <end position="113"/>
    </location>
</feature>
<dbReference type="PANTHER" id="PTHR16461:SF5">
    <property type="entry name" value="TOLL-INTERACTING PROTEIN"/>
    <property type="match status" value="1"/>
</dbReference>
<feature type="compositionally biased region" description="Pro residues" evidence="1">
    <location>
        <begin position="323"/>
        <end position="332"/>
    </location>
</feature>
<evidence type="ECO:0000259" key="2">
    <source>
        <dbReference type="PROSITE" id="PS51140"/>
    </source>
</evidence>
<name>A0A5M8PG89_9LECA</name>
<dbReference type="CDD" id="cd14372">
    <property type="entry name" value="CUE_Cue5p_like"/>
    <property type="match status" value="1"/>
</dbReference>
<feature type="compositionally biased region" description="Pro residues" evidence="1">
    <location>
        <begin position="59"/>
        <end position="68"/>
    </location>
</feature>
<accession>A0A5M8PG89</accession>
<dbReference type="PROSITE" id="PS51140">
    <property type="entry name" value="CUE"/>
    <property type="match status" value="1"/>
</dbReference>
<evidence type="ECO:0000313" key="4">
    <source>
        <dbReference type="Proteomes" id="UP000324767"/>
    </source>
</evidence>
<feature type="compositionally biased region" description="Low complexity" evidence="1">
    <location>
        <begin position="42"/>
        <end position="53"/>
    </location>
</feature>
<evidence type="ECO:0000313" key="3">
    <source>
        <dbReference type="EMBL" id="KAA6407910.1"/>
    </source>
</evidence>
<dbReference type="SMART" id="SM00546">
    <property type="entry name" value="CUE"/>
    <property type="match status" value="1"/>
</dbReference>
<feature type="region of interest" description="Disordered" evidence="1">
    <location>
        <begin position="105"/>
        <end position="207"/>
    </location>
</feature>
<protein>
    <submittedName>
        <fullName evidence="3">CUE domain-containing</fullName>
    </submittedName>
</protein>